<keyword evidence="12" id="KW-1185">Reference proteome</keyword>
<dbReference type="AlphaFoldDB" id="A0A2S0PC88"/>
<dbReference type="SMART" id="SM00155">
    <property type="entry name" value="PLDc"/>
    <property type="match status" value="2"/>
</dbReference>
<evidence type="ECO:0000313" key="12">
    <source>
        <dbReference type="Proteomes" id="UP000244173"/>
    </source>
</evidence>
<dbReference type="InterPro" id="IPR025202">
    <property type="entry name" value="PLD-like_dom"/>
</dbReference>
<reference evidence="11 12" key="1">
    <citation type="submission" date="2018-04" db="EMBL/GenBank/DDBJ databases">
        <title>Denitrifier Microvirgula.</title>
        <authorList>
            <person name="Anderson E."/>
            <person name="Jang J."/>
            <person name="Ishii S."/>
        </authorList>
    </citation>
    <scope>NUCLEOTIDE SEQUENCE [LARGE SCALE GENOMIC DNA]</scope>
    <source>
        <strain evidence="11 12">BE2.4</strain>
    </source>
</reference>
<feature type="domain" description="PLD phosphodiesterase" evidence="10">
    <location>
        <begin position="287"/>
        <end position="314"/>
    </location>
</feature>
<dbReference type="CDD" id="cd09159">
    <property type="entry name" value="PLDc_ybhO_like_2"/>
    <property type="match status" value="1"/>
</dbReference>
<comment type="catalytic activity">
    <reaction evidence="9">
        <text>2 a 1,2-diacyl-sn-glycero-3-phospho-(1'-sn-glycerol) = a cardiolipin + glycerol</text>
        <dbReference type="Rhea" id="RHEA:31451"/>
        <dbReference type="ChEBI" id="CHEBI:17754"/>
        <dbReference type="ChEBI" id="CHEBI:62237"/>
        <dbReference type="ChEBI" id="CHEBI:64716"/>
    </reaction>
</comment>
<gene>
    <name evidence="9" type="primary">clsB</name>
    <name evidence="11" type="ORF">DAI18_13570</name>
</gene>
<dbReference type="HAMAP" id="MF_01917">
    <property type="entry name" value="Cardiolipin_synth_ClsB"/>
    <property type="match status" value="1"/>
</dbReference>
<evidence type="ECO:0000259" key="10">
    <source>
        <dbReference type="PROSITE" id="PS50035"/>
    </source>
</evidence>
<keyword evidence="7 9" id="KW-0594">Phospholipid biosynthesis</keyword>
<organism evidence="11 12">
    <name type="scientific">Microvirgula aerodenitrificans</name>
    <dbReference type="NCBI Taxonomy" id="57480"/>
    <lineage>
        <taxon>Bacteria</taxon>
        <taxon>Pseudomonadati</taxon>
        <taxon>Pseudomonadota</taxon>
        <taxon>Betaproteobacteria</taxon>
        <taxon>Neisseriales</taxon>
        <taxon>Aquaspirillaceae</taxon>
        <taxon>Microvirgula</taxon>
    </lineage>
</organism>
<dbReference type="SUPFAM" id="SSF56024">
    <property type="entry name" value="Phospholipase D/nuclease"/>
    <property type="match status" value="2"/>
</dbReference>
<feature type="active site" evidence="9">
    <location>
        <position position="299"/>
    </location>
</feature>
<dbReference type="Pfam" id="PF13091">
    <property type="entry name" value="PLDc_2"/>
    <property type="match status" value="2"/>
</dbReference>
<dbReference type="EMBL" id="CP028519">
    <property type="protein sequence ID" value="AVY94955.1"/>
    <property type="molecule type" value="Genomic_DNA"/>
</dbReference>
<accession>A0A2S0PC88</accession>
<dbReference type="OrthoDB" id="9762009at2"/>
<dbReference type="NCBIfam" id="NF008427">
    <property type="entry name" value="PRK11263.1"/>
    <property type="match status" value="1"/>
</dbReference>
<keyword evidence="4" id="KW-0677">Repeat</keyword>
<dbReference type="PANTHER" id="PTHR21248">
    <property type="entry name" value="CARDIOLIPIN SYNTHASE"/>
    <property type="match status" value="1"/>
</dbReference>
<dbReference type="Proteomes" id="UP000244173">
    <property type="component" value="Chromosome"/>
</dbReference>
<proteinExistence type="inferred from homology"/>
<feature type="active site" evidence="9">
    <location>
        <position position="114"/>
    </location>
</feature>
<feature type="active site" evidence="9">
    <location>
        <position position="292"/>
    </location>
</feature>
<dbReference type="GO" id="GO:0032049">
    <property type="term" value="P:cardiolipin biosynthetic process"/>
    <property type="evidence" value="ECO:0007669"/>
    <property type="project" value="InterPro"/>
</dbReference>
<dbReference type="EC" id="2.7.8.-" evidence="9"/>
<dbReference type="STRING" id="1122240.GCA_000620105_01571"/>
<evidence type="ECO:0000256" key="8">
    <source>
        <dbReference type="ARBA" id="ARBA00023264"/>
    </source>
</evidence>
<keyword evidence="6 9" id="KW-0472">Membrane</keyword>
<dbReference type="KEGG" id="maer:DAI18_13570"/>
<evidence type="ECO:0000256" key="9">
    <source>
        <dbReference type="HAMAP-Rule" id="MF_01917"/>
    </source>
</evidence>
<evidence type="ECO:0000256" key="5">
    <source>
        <dbReference type="ARBA" id="ARBA00023098"/>
    </source>
</evidence>
<keyword evidence="8 9" id="KW-1208">Phospholipid metabolism</keyword>
<feature type="domain" description="PLD phosphodiesterase" evidence="10">
    <location>
        <begin position="107"/>
        <end position="134"/>
    </location>
</feature>
<keyword evidence="2 9" id="KW-0444">Lipid biosynthesis</keyword>
<dbReference type="CDD" id="cd09110">
    <property type="entry name" value="PLDc_CLS_1"/>
    <property type="match status" value="1"/>
</dbReference>
<keyword evidence="3 9" id="KW-0808">Transferase</keyword>
<evidence type="ECO:0000256" key="7">
    <source>
        <dbReference type="ARBA" id="ARBA00023209"/>
    </source>
</evidence>
<evidence type="ECO:0000256" key="3">
    <source>
        <dbReference type="ARBA" id="ARBA00022679"/>
    </source>
</evidence>
<comment type="function">
    <text evidence="9">Catalyzes the phosphatidyl group transfer from one phosphatidylglycerol molecule to another to form cardiolipin (CL) (diphosphatidylglycerol) and glycerol.</text>
</comment>
<dbReference type="InterPro" id="IPR030872">
    <property type="entry name" value="Cardiolipin_synth_ClsB"/>
</dbReference>
<keyword evidence="1 9" id="KW-1003">Cell membrane</keyword>
<evidence type="ECO:0000256" key="6">
    <source>
        <dbReference type="ARBA" id="ARBA00023136"/>
    </source>
</evidence>
<feature type="active site" evidence="9">
    <location>
        <position position="119"/>
    </location>
</feature>
<evidence type="ECO:0000256" key="1">
    <source>
        <dbReference type="ARBA" id="ARBA00022475"/>
    </source>
</evidence>
<dbReference type="InterPro" id="IPR001736">
    <property type="entry name" value="PLipase_D/transphosphatidylase"/>
</dbReference>
<evidence type="ECO:0000313" key="11">
    <source>
        <dbReference type="EMBL" id="AVY94955.1"/>
    </source>
</evidence>
<feature type="active site" evidence="9">
    <location>
        <position position="112"/>
    </location>
</feature>
<dbReference type="PANTHER" id="PTHR21248:SF23">
    <property type="entry name" value="CARDIOLIPIN SYNTHASE B"/>
    <property type="match status" value="1"/>
</dbReference>
<keyword evidence="5 9" id="KW-0443">Lipid metabolism</keyword>
<comment type="subcellular location">
    <subcellularLocation>
        <location evidence="9">Cell membrane</location>
        <topology evidence="9">Peripheral membrane protein</topology>
    </subcellularLocation>
</comment>
<name>A0A2S0PC88_9NEIS</name>
<comment type="similarity">
    <text evidence="9">Belongs to the phospholipase D family. Cardiolipin synthase subfamily. ClsB sub-subfamily.</text>
</comment>
<evidence type="ECO:0000256" key="4">
    <source>
        <dbReference type="ARBA" id="ARBA00022737"/>
    </source>
</evidence>
<evidence type="ECO:0000256" key="2">
    <source>
        <dbReference type="ARBA" id="ARBA00022516"/>
    </source>
</evidence>
<dbReference type="GO" id="GO:0008808">
    <property type="term" value="F:cardiolipin synthase activity"/>
    <property type="evidence" value="ECO:0007669"/>
    <property type="project" value="InterPro"/>
</dbReference>
<feature type="active site" evidence="9">
    <location>
        <position position="294"/>
    </location>
</feature>
<dbReference type="PROSITE" id="PS50035">
    <property type="entry name" value="PLD"/>
    <property type="match status" value="2"/>
</dbReference>
<sequence length="388" mass="44481">MSRFLPGNRVDLLRNGDEFFPALKAAIDGARHDIQLETYIFRIDDTTRPLAEALVAAARRGVEVRILVDGFGSRTFPADWVALLTEAGAHFHFYRKFRFTWLPRRNRLRRLHRKLAVIDGRIGFVGGINLHDDRDNAEPGYAARYDYAVRVEGPVLAPLCATTRGLWRHLALLRGEVWPVIELSRPATARVGVMDARLVIRDNVKHRLSIENEYLREIRAARQDILIANAYFLPGLRLRRAILAAARRGVRVELLLQGRPDHPVMQWATRRLYQQFLDAGVQIHEYRAGYMHAKVAVIDTLWSTVGSSNIDPFSLGLAREANLVVRNYAFARELQASIVRRIRRDSLPIGHDMLRKARWWHRGWATLCYGFSRFAINIAGLGEYYGKE</sequence>
<dbReference type="Gene3D" id="3.30.870.10">
    <property type="entry name" value="Endonuclease Chain A"/>
    <property type="match status" value="2"/>
</dbReference>
<protein>
    <recommendedName>
        <fullName evidence="9">Cardiolipin synthase B</fullName>
        <shortName evidence="9">CL synthase</shortName>
        <ecNumber evidence="9">2.7.8.-</ecNumber>
    </recommendedName>
</protein>
<dbReference type="GO" id="GO:0005886">
    <property type="term" value="C:plasma membrane"/>
    <property type="evidence" value="ECO:0007669"/>
    <property type="project" value="UniProtKB-SubCell"/>
</dbReference>
<dbReference type="RefSeq" id="WP_107889684.1">
    <property type="nucleotide sequence ID" value="NZ_CP028519.1"/>
</dbReference>